<feature type="non-terminal residue" evidence="1">
    <location>
        <position position="1"/>
    </location>
</feature>
<proteinExistence type="predicted"/>
<comment type="caution">
    <text evidence="1">The sequence shown here is derived from an EMBL/GenBank/DDBJ whole genome shotgun (WGS) entry which is preliminary data.</text>
</comment>
<sequence>RKRIMALDAANSPELIQETVHTMLCQPVASGVLRRGPAVLVSPVELDPAQAGVPHRLKPSRLP</sequence>
<evidence type="ECO:0000313" key="1">
    <source>
        <dbReference type="EMBL" id="MDF9278044.1"/>
    </source>
</evidence>
<reference evidence="1 2" key="1">
    <citation type="journal article" date="2023" name="Int. J. Syst. Evol. Microbiol.">
        <title>Arthrobacter vasquezii sp. nov., isolated from a soil sample from Union Glacier, Antarctica.</title>
        <authorList>
            <person name="Valenzuela-Ibaceta F."/>
            <person name="Carrasco V."/>
            <person name="Lagos-Moraga S."/>
            <person name="Dietz-Vargas C."/>
            <person name="Navarro C.A."/>
            <person name="Perez-Donoso J.M."/>
        </authorList>
    </citation>
    <scope>NUCLEOTIDE SEQUENCE [LARGE SCALE GENOMIC DNA]</scope>
    <source>
        <strain evidence="1 2">EH-1B-1</strain>
    </source>
</reference>
<keyword evidence="2" id="KW-1185">Reference proteome</keyword>
<dbReference type="EMBL" id="JAROKN010000021">
    <property type="protein sequence ID" value="MDF9278044.1"/>
    <property type="molecule type" value="Genomic_DNA"/>
</dbReference>
<evidence type="ECO:0000313" key="2">
    <source>
        <dbReference type="Proteomes" id="UP001220456"/>
    </source>
</evidence>
<protein>
    <submittedName>
        <fullName evidence="1">Uncharacterized protein</fullName>
    </submittedName>
</protein>
<gene>
    <name evidence="1" type="ORF">P4U43_09610</name>
</gene>
<accession>A0ABT6CVE0</accession>
<organism evidence="1 2">
    <name type="scientific">Arthrobacter vasquezii</name>
    <dbReference type="NCBI Taxonomy" id="2977629"/>
    <lineage>
        <taxon>Bacteria</taxon>
        <taxon>Bacillati</taxon>
        <taxon>Actinomycetota</taxon>
        <taxon>Actinomycetes</taxon>
        <taxon>Micrococcales</taxon>
        <taxon>Micrococcaceae</taxon>
        <taxon>Arthrobacter</taxon>
    </lineage>
</organism>
<name>A0ABT6CVE0_9MICC</name>
<dbReference type="Proteomes" id="UP001220456">
    <property type="component" value="Unassembled WGS sequence"/>
</dbReference>